<comment type="caution">
    <text evidence="7">The sequence shown here is derived from an EMBL/GenBank/DDBJ whole genome shotgun (WGS) entry which is preliminary data.</text>
</comment>
<keyword evidence="4 6" id="KW-1133">Transmembrane helix</keyword>
<sequence length="322" mass="37277">MRWTHRFLLRFKIYQNFIAWSKQYILPGFDPLPLYNVLAFFAHEIQERTLLNRASSLAYNFMLAFFPATIFLFTLIPYIHIKNFQGQLLNVLSTILPYNAYMAFQATIEDIVRHHNGKLLSIGFISALYFATNGIANLMRAFNTSSLIIEKRTWLKRRAIATILTLVISVSLLIAITVMTAGEALISFLQHHIDNKGHFWIYVIKLSRWIIVIAIFFITISLLYRYGPANKQKWKFLSTGSIMATILAVLSSLGFTYYIDNFSSYNKIYGSIGTLIILMLWLYLNSLILLIGFELNASIEYSKRNIKIVKPMFNTFRQKTIS</sequence>
<feature type="transmembrane region" description="Helical" evidence="6">
    <location>
        <begin position="57"/>
        <end position="79"/>
    </location>
</feature>
<proteinExistence type="predicted"/>
<feature type="transmembrane region" description="Helical" evidence="6">
    <location>
        <begin position="236"/>
        <end position="259"/>
    </location>
</feature>
<dbReference type="NCBIfam" id="TIGR00765">
    <property type="entry name" value="yihY_not_rbn"/>
    <property type="match status" value="1"/>
</dbReference>
<protein>
    <submittedName>
        <fullName evidence="7">Membrane protein</fullName>
    </submittedName>
</protein>
<keyword evidence="5 6" id="KW-0472">Membrane</keyword>
<evidence type="ECO:0000256" key="2">
    <source>
        <dbReference type="ARBA" id="ARBA00022475"/>
    </source>
</evidence>
<name>A0A562TWQ3_9SPHI</name>
<dbReference type="GO" id="GO:0005886">
    <property type="term" value="C:plasma membrane"/>
    <property type="evidence" value="ECO:0007669"/>
    <property type="project" value="UniProtKB-SubCell"/>
</dbReference>
<feature type="transmembrane region" description="Helical" evidence="6">
    <location>
        <begin position="159"/>
        <end position="179"/>
    </location>
</feature>
<keyword evidence="3 6" id="KW-0812">Transmembrane</keyword>
<dbReference type="AlphaFoldDB" id="A0A562TWQ3"/>
<feature type="transmembrane region" description="Helical" evidence="6">
    <location>
        <begin position="199"/>
        <end position="224"/>
    </location>
</feature>
<evidence type="ECO:0000256" key="6">
    <source>
        <dbReference type="SAM" id="Phobius"/>
    </source>
</evidence>
<evidence type="ECO:0000313" key="8">
    <source>
        <dbReference type="Proteomes" id="UP000317010"/>
    </source>
</evidence>
<dbReference type="InterPro" id="IPR017039">
    <property type="entry name" value="Virul_fac_BrkB"/>
</dbReference>
<dbReference type="Proteomes" id="UP000317010">
    <property type="component" value="Unassembled WGS sequence"/>
</dbReference>
<organism evidence="7 8">
    <name type="scientific">Mucilaginibacter frigoritolerans</name>
    <dbReference type="NCBI Taxonomy" id="652788"/>
    <lineage>
        <taxon>Bacteria</taxon>
        <taxon>Pseudomonadati</taxon>
        <taxon>Bacteroidota</taxon>
        <taxon>Sphingobacteriia</taxon>
        <taxon>Sphingobacteriales</taxon>
        <taxon>Sphingobacteriaceae</taxon>
        <taxon>Mucilaginibacter</taxon>
    </lineage>
</organism>
<evidence type="ECO:0000256" key="3">
    <source>
        <dbReference type="ARBA" id="ARBA00022692"/>
    </source>
</evidence>
<reference evidence="7 8" key="1">
    <citation type="submission" date="2019-07" db="EMBL/GenBank/DDBJ databases">
        <title>Genomic Encyclopedia of Archaeal and Bacterial Type Strains, Phase II (KMG-II): from individual species to whole genera.</title>
        <authorList>
            <person name="Goeker M."/>
        </authorList>
    </citation>
    <scope>NUCLEOTIDE SEQUENCE [LARGE SCALE GENOMIC DNA]</scope>
    <source>
        <strain evidence="7 8">ATCC BAA-1854</strain>
    </source>
</reference>
<dbReference type="EMBL" id="VLLI01000009">
    <property type="protein sequence ID" value="TWI98021.1"/>
    <property type="molecule type" value="Genomic_DNA"/>
</dbReference>
<keyword evidence="2" id="KW-1003">Cell membrane</keyword>
<keyword evidence="8" id="KW-1185">Reference proteome</keyword>
<dbReference type="PIRSF" id="PIRSF035875">
    <property type="entry name" value="RNase_BN"/>
    <property type="match status" value="1"/>
</dbReference>
<evidence type="ECO:0000256" key="1">
    <source>
        <dbReference type="ARBA" id="ARBA00004651"/>
    </source>
</evidence>
<dbReference type="RefSeq" id="WP_144913928.1">
    <property type="nucleotide sequence ID" value="NZ_VLLI01000009.1"/>
</dbReference>
<feature type="transmembrane region" description="Helical" evidence="6">
    <location>
        <begin position="271"/>
        <end position="293"/>
    </location>
</feature>
<evidence type="ECO:0000256" key="5">
    <source>
        <dbReference type="ARBA" id="ARBA00023136"/>
    </source>
</evidence>
<dbReference type="Pfam" id="PF03631">
    <property type="entry name" value="Virul_fac_BrkB"/>
    <property type="match status" value="1"/>
</dbReference>
<feature type="transmembrane region" description="Helical" evidence="6">
    <location>
        <begin position="119"/>
        <end position="138"/>
    </location>
</feature>
<evidence type="ECO:0000313" key="7">
    <source>
        <dbReference type="EMBL" id="TWI98021.1"/>
    </source>
</evidence>
<evidence type="ECO:0000256" key="4">
    <source>
        <dbReference type="ARBA" id="ARBA00022989"/>
    </source>
</evidence>
<dbReference type="OrthoDB" id="977385at2"/>
<dbReference type="PANTHER" id="PTHR30213:SF0">
    <property type="entry name" value="UPF0761 MEMBRANE PROTEIN YIHY"/>
    <property type="match status" value="1"/>
</dbReference>
<gene>
    <name evidence="7" type="ORF">JN11_03100</name>
</gene>
<dbReference type="PANTHER" id="PTHR30213">
    <property type="entry name" value="INNER MEMBRANE PROTEIN YHJD"/>
    <property type="match status" value="1"/>
</dbReference>
<comment type="subcellular location">
    <subcellularLocation>
        <location evidence="1">Cell membrane</location>
        <topology evidence="1">Multi-pass membrane protein</topology>
    </subcellularLocation>
</comment>
<accession>A0A562TWQ3</accession>